<sequence>MNENYWGSQPEMIDNVWQDDQNLVGNINIGSRSFNHRIGDETSSTQEKVDTEEDKNETELVAGSISSSDLNMSSVTHNRKQSCKVDEHEKEQSSGNLEAAHDHYSDNLAVEDPDDDFGAFEEISSAKLEFCEGVEGLLNKLMPNTPQEILDNEDYNKSVLLIDGGVRPMRCYNVITGRDRQYLSDKVPFRNTPTRGCIEVSTWFKEVSKICDEWISDEKGITNEDGEGSKGLWKGERKINVFKWTTKIENETEDERPNANSTERKRIGDKLLAASYKEANAIMIERIEEEKSEKLKLEQLKIEREKRFKAEKLKREEEKLKYNQVQLDDTVLKKKKNIFNGLFKGKKSKISRDHISHDKLTVVAYEQESTTKELSLKEQLELEGYNLDGSSKKQDKGKFNKRKDKHTENDEDNLDGEEDDDDEYETSEVNDFAANGYSIIGENENELDPTNFLVADDSTVSKREIKETIQEDDKSDDEFGSFAIVEADNVSKREINNTFEEFNLGNLTGSNIVSNSKESPKQDISQNAINLIDL</sequence>
<protein>
    <submittedName>
        <fullName evidence="3">Uncharacterized protein</fullName>
    </submittedName>
</protein>
<comment type="caution">
    <text evidence="3">The sequence shown here is derived from an EMBL/GenBank/DDBJ whole genome shotgun (WGS) entry which is preliminary data.</text>
</comment>
<dbReference type="AlphaFoldDB" id="A0A4T0WZU0"/>
<feature type="compositionally biased region" description="Polar residues" evidence="2">
    <location>
        <begin position="64"/>
        <end position="76"/>
    </location>
</feature>
<gene>
    <name evidence="3" type="ORF">CANINC_003151</name>
</gene>
<organism evidence="3 4">
    <name type="scientific">Pichia inconspicua</name>
    <dbReference type="NCBI Taxonomy" id="52247"/>
    <lineage>
        <taxon>Eukaryota</taxon>
        <taxon>Fungi</taxon>
        <taxon>Dikarya</taxon>
        <taxon>Ascomycota</taxon>
        <taxon>Saccharomycotina</taxon>
        <taxon>Pichiomycetes</taxon>
        <taxon>Pichiales</taxon>
        <taxon>Pichiaceae</taxon>
        <taxon>Pichia</taxon>
    </lineage>
</organism>
<feature type="coiled-coil region" evidence="1">
    <location>
        <begin position="280"/>
        <end position="307"/>
    </location>
</feature>
<dbReference type="Proteomes" id="UP000307173">
    <property type="component" value="Unassembled WGS sequence"/>
</dbReference>
<dbReference type="EMBL" id="SELW01000519">
    <property type="protein sequence ID" value="TID23859.1"/>
    <property type="molecule type" value="Genomic_DNA"/>
</dbReference>
<keyword evidence="4" id="KW-1185">Reference proteome</keyword>
<reference evidence="3 4" key="1">
    <citation type="journal article" date="2019" name="Front. Genet.">
        <title>Whole-Genome Sequencing of the Opportunistic Yeast Pathogen Candida inconspicua Uncovers Its Hybrid Origin.</title>
        <authorList>
            <person name="Mixao V."/>
            <person name="Hansen A.P."/>
            <person name="Saus E."/>
            <person name="Boekhout T."/>
            <person name="Lass-Florl C."/>
            <person name="Gabaldon T."/>
        </authorList>
    </citation>
    <scope>NUCLEOTIDE SEQUENCE [LARGE SCALE GENOMIC DNA]</scope>
    <source>
        <strain evidence="3 4">CBS 180</strain>
    </source>
</reference>
<accession>A0A4T0WZU0</accession>
<evidence type="ECO:0000256" key="1">
    <source>
        <dbReference type="SAM" id="Coils"/>
    </source>
</evidence>
<evidence type="ECO:0000313" key="3">
    <source>
        <dbReference type="EMBL" id="TID23859.1"/>
    </source>
</evidence>
<proteinExistence type="predicted"/>
<evidence type="ECO:0000313" key="4">
    <source>
        <dbReference type="Proteomes" id="UP000307173"/>
    </source>
</evidence>
<feature type="region of interest" description="Disordered" evidence="2">
    <location>
        <begin position="31"/>
        <end position="98"/>
    </location>
</feature>
<feature type="region of interest" description="Disordered" evidence="2">
    <location>
        <begin position="387"/>
        <end position="425"/>
    </location>
</feature>
<keyword evidence="1" id="KW-0175">Coiled coil</keyword>
<name>A0A4T0WZU0_9ASCO</name>
<feature type="compositionally biased region" description="Acidic residues" evidence="2">
    <location>
        <begin position="409"/>
        <end position="425"/>
    </location>
</feature>
<dbReference type="OrthoDB" id="3998201at2759"/>
<evidence type="ECO:0000256" key="2">
    <source>
        <dbReference type="SAM" id="MobiDB-lite"/>
    </source>
</evidence>
<feature type="compositionally biased region" description="Basic and acidic residues" evidence="2">
    <location>
        <begin position="83"/>
        <end position="92"/>
    </location>
</feature>